<gene>
    <name evidence="1" type="ORF">HMPREF3225_00982</name>
</gene>
<protein>
    <submittedName>
        <fullName evidence="1">Uncharacterized protein</fullName>
    </submittedName>
</protein>
<organism evidence="1 2">
    <name type="scientific">Staphylococcus lugdunensis</name>
    <dbReference type="NCBI Taxonomy" id="28035"/>
    <lineage>
        <taxon>Bacteria</taxon>
        <taxon>Bacillati</taxon>
        <taxon>Bacillota</taxon>
        <taxon>Bacilli</taxon>
        <taxon>Bacillales</taxon>
        <taxon>Staphylococcaceae</taxon>
        <taxon>Staphylococcus</taxon>
    </lineage>
</organism>
<dbReference type="EMBL" id="LRQI01000036">
    <property type="protein sequence ID" value="KXA38877.1"/>
    <property type="molecule type" value="Genomic_DNA"/>
</dbReference>
<name>A0ABD4EGF7_STALU</name>
<dbReference type="AlphaFoldDB" id="A0ABD4EGF7"/>
<proteinExistence type="predicted"/>
<sequence>MTKKLLDIDELRYNAIILHGGTAEEFNIESIKFKKSWKIFKFIQKKILKNY</sequence>
<accession>A0ABD4EGF7</accession>
<dbReference type="Proteomes" id="UP000070063">
    <property type="component" value="Unassembled WGS sequence"/>
</dbReference>
<reference evidence="1 2" key="1">
    <citation type="submission" date="2016-01" db="EMBL/GenBank/DDBJ databases">
        <authorList>
            <person name="Mitreva M."/>
            <person name="Pepin K.H."/>
            <person name="Mihindukulasuriya K.A."/>
            <person name="Fulton R."/>
            <person name="Fronick C."/>
            <person name="O'Laughlin M."/>
            <person name="Miner T."/>
            <person name="Herter B."/>
            <person name="Rosa B.A."/>
            <person name="Cordes M."/>
            <person name="Tomlinson C."/>
            <person name="Wollam A."/>
            <person name="Palsikar V.B."/>
            <person name="Mardis E.R."/>
            <person name="Wilson R.K."/>
        </authorList>
    </citation>
    <scope>NUCLEOTIDE SEQUENCE [LARGE SCALE GENOMIC DNA]</scope>
    <source>
        <strain evidence="1 2">MJR7738</strain>
    </source>
</reference>
<evidence type="ECO:0000313" key="2">
    <source>
        <dbReference type="Proteomes" id="UP000070063"/>
    </source>
</evidence>
<evidence type="ECO:0000313" key="1">
    <source>
        <dbReference type="EMBL" id="KXA38877.1"/>
    </source>
</evidence>
<comment type="caution">
    <text evidence="1">The sequence shown here is derived from an EMBL/GenBank/DDBJ whole genome shotgun (WGS) entry which is preliminary data.</text>
</comment>